<dbReference type="RefSeq" id="WP_345226487.1">
    <property type="nucleotide sequence ID" value="NZ_BAABHA010000011.1"/>
</dbReference>
<dbReference type="SUPFAM" id="SSF52540">
    <property type="entry name" value="P-loop containing nucleoside triphosphate hydrolases"/>
    <property type="match status" value="1"/>
</dbReference>
<dbReference type="PROSITE" id="PS51192">
    <property type="entry name" value="HELICASE_ATP_BIND_1"/>
    <property type="match status" value="1"/>
</dbReference>
<protein>
    <recommendedName>
        <fullName evidence="5">DEAD/DEAH box helicase</fullName>
    </recommendedName>
</protein>
<sequence>MSAFSDAYQQFWLKEQIKEGETVLQKGLRENQVGAVGAILAHFSVRDDAALVSMPTGTGKTAVMIAACYALRASKVLVVTPSQMVRKQIAKHFKLRKDLIDNEVLSPDAPEPRVYELKSVIHSKVEWDEILENNDVVVGIPGTLNQIEELPQVLEANAFGVVLVDEAHHSRAKSWAYLLNHFSPAKRILVTATAFRNDKKDLKARLVYNYPLKLAYDRGQFSKIEYIPVETAGIQEPAARDLAIAQKTQQVFEDHKQYGHKIIIRTDSRPRAEQLKQLYDSQTDLKLVLIYSKLAQATIDKRMEKLEQGDADGVICVDMMGEGYDFPLLKIAAIHAPHKSLAITLQFVGRISRTNVEAAKTARVIASTHDFEIDKIQLFKDTRDWAAILPELHRARTDRTEDEQRFFDTLEEVTPPDDSYVVDTEEALMLDNSELIPFFHTKIYRLIPKSVAEVEEDEEAPDLVDLSIVPNFNGLANMSRVILRHHHVSTEYRLAIFVLGELITPAWYGADDNLKDVKNSLLLVYYDKPNNLLYVCSSLKDNELYKELASSYVVDNMAFAEILSLPMLKRILAGWEGCKFYNIGMRSRKAKGSNESYRQLLGGSTQELLTQADAFNYTRGHSFGAGFDSVLSEDMLLGISTSSKVWSIIDGKVPELLDWLNKLSRKISDAEMDKLKSPLTELDCGRDISEFPINADNALVAADWDGSIYNRETRVAFLDADDEVVEEALLVACEINICREECTTNQLVFCVQRGQASAKIGYRIKPDIAFYYLDSSPCRLHETRGNNVLRQKSLFSLLTDAPINFYFEDWSKLVGRTLMDFNPSLDLIPEGAIQTIGWSGLNVNVNREFYTADDITANAQAGDARLSIHQFIEQMVMPDYDVVYYDHASLEVADILAFRPDSIKFFHCKKQSGDEPRCSVDDIYEVCGQAVKSAVWTNKKVLLNRLVYRNKEGDTGNRVRKGSLDKLRDILTGISNPNLTVEIVIVQPGLKTTNHSGTQIEAYQRIKKLFSGAHAYLQTVGSCSLTVLAT</sequence>
<dbReference type="PANTHER" id="PTHR47396">
    <property type="entry name" value="TYPE I RESTRICTION ENZYME ECOKI R PROTEIN"/>
    <property type="match status" value="1"/>
</dbReference>
<accession>A0ABP8JC80</accession>
<feature type="domain" description="Helicase C-terminal" evidence="2">
    <location>
        <begin position="243"/>
        <end position="414"/>
    </location>
</feature>
<name>A0ABP8JC80_9BACT</name>
<dbReference type="InterPro" id="IPR027417">
    <property type="entry name" value="P-loop_NTPase"/>
</dbReference>
<gene>
    <name evidence="3" type="ORF">GCM10023186_35230</name>
</gene>
<evidence type="ECO:0008006" key="5">
    <source>
        <dbReference type="Google" id="ProtNLM"/>
    </source>
</evidence>
<dbReference type="CDD" id="cd17926">
    <property type="entry name" value="DEXHc_RE"/>
    <property type="match status" value="1"/>
</dbReference>
<evidence type="ECO:0000313" key="3">
    <source>
        <dbReference type="EMBL" id="GAA4388575.1"/>
    </source>
</evidence>
<dbReference type="EMBL" id="BAABHA010000011">
    <property type="protein sequence ID" value="GAA4388575.1"/>
    <property type="molecule type" value="Genomic_DNA"/>
</dbReference>
<dbReference type="PANTHER" id="PTHR47396:SF1">
    <property type="entry name" value="ATP-DEPENDENT HELICASE IRC3-RELATED"/>
    <property type="match status" value="1"/>
</dbReference>
<organism evidence="3 4">
    <name type="scientific">Hymenobacter koreensis</name>
    <dbReference type="NCBI Taxonomy" id="1084523"/>
    <lineage>
        <taxon>Bacteria</taxon>
        <taxon>Pseudomonadati</taxon>
        <taxon>Bacteroidota</taxon>
        <taxon>Cytophagia</taxon>
        <taxon>Cytophagales</taxon>
        <taxon>Hymenobacteraceae</taxon>
        <taxon>Hymenobacter</taxon>
    </lineage>
</organism>
<evidence type="ECO:0000259" key="1">
    <source>
        <dbReference type="PROSITE" id="PS51192"/>
    </source>
</evidence>
<keyword evidence="4" id="KW-1185">Reference proteome</keyword>
<feature type="domain" description="Helicase ATP-binding" evidence="1">
    <location>
        <begin position="41"/>
        <end position="212"/>
    </location>
</feature>
<dbReference type="InterPro" id="IPR014001">
    <property type="entry name" value="Helicase_ATP-bd"/>
</dbReference>
<dbReference type="InterPro" id="IPR006935">
    <property type="entry name" value="Helicase/UvrB_N"/>
</dbReference>
<reference evidence="4" key="1">
    <citation type="journal article" date="2019" name="Int. J. Syst. Evol. Microbiol.">
        <title>The Global Catalogue of Microorganisms (GCM) 10K type strain sequencing project: providing services to taxonomists for standard genome sequencing and annotation.</title>
        <authorList>
            <consortium name="The Broad Institute Genomics Platform"/>
            <consortium name="The Broad Institute Genome Sequencing Center for Infectious Disease"/>
            <person name="Wu L."/>
            <person name="Ma J."/>
        </authorList>
    </citation>
    <scope>NUCLEOTIDE SEQUENCE [LARGE SCALE GENOMIC DNA]</scope>
    <source>
        <strain evidence="4">JCM 17924</strain>
    </source>
</reference>
<proteinExistence type="predicted"/>
<dbReference type="Pfam" id="PF04851">
    <property type="entry name" value="ResIII"/>
    <property type="match status" value="1"/>
</dbReference>
<evidence type="ECO:0000313" key="4">
    <source>
        <dbReference type="Proteomes" id="UP001500454"/>
    </source>
</evidence>
<dbReference type="InterPro" id="IPR050742">
    <property type="entry name" value="Helicase_Restrict-Modif_Enz"/>
</dbReference>
<dbReference type="PROSITE" id="PS51194">
    <property type="entry name" value="HELICASE_CTER"/>
    <property type="match status" value="1"/>
</dbReference>
<dbReference type="Gene3D" id="3.40.50.300">
    <property type="entry name" value="P-loop containing nucleotide triphosphate hydrolases"/>
    <property type="match status" value="2"/>
</dbReference>
<comment type="caution">
    <text evidence="3">The sequence shown here is derived from an EMBL/GenBank/DDBJ whole genome shotgun (WGS) entry which is preliminary data.</text>
</comment>
<dbReference type="InterPro" id="IPR001650">
    <property type="entry name" value="Helicase_C-like"/>
</dbReference>
<dbReference type="SMART" id="SM00490">
    <property type="entry name" value="HELICc"/>
    <property type="match status" value="1"/>
</dbReference>
<dbReference type="Proteomes" id="UP001500454">
    <property type="component" value="Unassembled WGS sequence"/>
</dbReference>
<dbReference type="Pfam" id="PF00271">
    <property type="entry name" value="Helicase_C"/>
    <property type="match status" value="1"/>
</dbReference>
<dbReference type="SMART" id="SM00487">
    <property type="entry name" value="DEXDc"/>
    <property type="match status" value="1"/>
</dbReference>
<evidence type="ECO:0000259" key="2">
    <source>
        <dbReference type="PROSITE" id="PS51194"/>
    </source>
</evidence>
<dbReference type="CDD" id="cd18785">
    <property type="entry name" value="SF2_C"/>
    <property type="match status" value="1"/>
</dbReference>